<accession>A0A9P1E109</accession>
<proteinExistence type="predicted"/>
<reference evidence="2" key="1">
    <citation type="submission" date="2022-07" db="EMBL/GenBank/DDBJ databases">
        <authorList>
            <person name="Macas J."/>
            <person name="Novak P."/>
            <person name="Neumann P."/>
        </authorList>
    </citation>
    <scope>NUCLEOTIDE SEQUENCE</scope>
</reference>
<dbReference type="EMBL" id="CAMAPE010000006">
    <property type="protein sequence ID" value="CAH9070837.1"/>
    <property type="molecule type" value="Genomic_DNA"/>
</dbReference>
<evidence type="ECO:0000259" key="1">
    <source>
        <dbReference type="PROSITE" id="PS50878"/>
    </source>
</evidence>
<dbReference type="Proteomes" id="UP001152484">
    <property type="component" value="Unassembled WGS sequence"/>
</dbReference>
<dbReference type="InterPro" id="IPR043502">
    <property type="entry name" value="DNA/RNA_pol_sf"/>
</dbReference>
<dbReference type="AlphaFoldDB" id="A0A9P1E109"/>
<comment type="caution">
    <text evidence="2">The sequence shown here is derived from an EMBL/GenBank/DDBJ whole genome shotgun (WGS) entry which is preliminary data.</text>
</comment>
<name>A0A9P1E109_CUSEU</name>
<sequence length="230" mass="26157">MSDNIFLAQELVRGYTRKRPSPRCMIKIDLRKAYDTVSWDFLERVLLDIGIPALFVRWIMECVSTSPFSISINGSLRGWFLGKNGLREGGPMSPLLFVICLEYFSRLVEIRAFNPNFRYHPLCSKLKITHLAYVDDLMLFSKGNYASIKILVDALTDFGLVSGLMVNLDKTDIFLSGNMESRIPYILERVGFQQGSFPVRTGLGVGAKLAWTFKTDVNAFECNQMDQERA</sequence>
<dbReference type="Pfam" id="PF00078">
    <property type="entry name" value="RVT_1"/>
    <property type="match status" value="1"/>
</dbReference>
<dbReference type="PANTHER" id="PTHR33116">
    <property type="entry name" value="REVERSE TRANSCRIPTASE ZINC-BINDING DOMAIN-CONTAINING PROTEIN-RELATED-RELATED"/>
    <property type="match status" value="1"/>
</dbReference>
<dbReference type="InterPro" id="IPR000477">
    <property type="entry name" value="RT_dom"/>
</dbReference>
<dbReference type="SUPFAM" id="SSF56672">
    <property type="entry name" value="DNA/RNA polymerases"/>
    <property type="match status" value="1"/>
</dbReference>
<keyword evidence="3" id="KW-1185">Reference proteome</keyword>
<evidence type="ECO:0000313" key="2">
    <source>
        <dbReference type="EMBL" id="CAH9070837.1"/>
    </source>
</evidence>
<dbReference type="OrthoDB" id="1724700at2759"/>
<dbReference type="PROSITE" id="PS50878">
    <property type="entry name" value="RT_POL"/>
    <property type="match status" value="1"/>
</dbReference>
<protein>
    <recommendedName>
        <fullName evidence="1">Reverse transcriptase domain-containing protein</fullName>
    </recommendedName>
</protein>
<dbReference type="PANTHER" id="PTHR33116:SF84">
    <property type="entry name" value="RNA-DIRECTED DNA POLYMERASE"/>
    <property type="match status" value="1"/>
</dbReference>
<organism evidence="2 3">
    <name type="scientific">Cuscuta europaea</name>
    <name type="common">European dodder</name>
    <dbReference type="NCBI Taxonomy" id="41803"/>
    <lineage>
        <taxon>Eukaryota</taxon>
        <taxon>Viridiplantae</taxon>
        <taxon>Streptophyta</taxon>
        <taxon>Embryophyta</taxon>
        <taxon>Tracheophyta</taxon>
        <taxon>Spermatophyta</taxon>
        <taxon>Magnoliopsida</taxon>
        <taxon>eudicotyledons</taxon>
        <taxon>Gunneridae</taxon>
        <taxon>Pentapetalae</taxon>
        <taxon>asterids</taxon>
        <taxon>lamiids</taxon>
        <taxon>Solanales</taxon>
        <taxon>Convolvulaceae</taxon>
        <taxon>Cuscuteae</taxon>
        <taxon>Cuscuta</taxon>
        <taxon>Cuscuta subgen. Cuscuta</taxon>
    </lineage>
</organism>
<evidence type="ECO:0000313" key="3">
    <source>
        <dbReference type="Proteomes" id="UP001152484"/>
    </source>
</evidence>
<gene>
    <name evidence="2" type="ORF">CEURO_LOCUS3794</name>
</gene>
<feature type="domain" description="Reverse transcriptase" evidence="1">
    <location>
        <begin position="1"/>
        <end position="190"/>
    </location>
</feature>